<name>A0A0G1GIW4_9BACT</name>
<dbReference type="EMBL" id="LCHN01000027">
    <property type="protein sequence ID" value="KKT34891.1"/>
    <property type="molecule type" value="Genomic_DNA"/>
</dbReference>
<sequence>MCLTCLEHKPKPLANKPKRVAKKAAKKSK</sequence>
<accession>A0A0G1GIW4</accession>
<evidence type="ECO:0000256" key="1">
    <source>
        <dbReference type="SAM" id="MobiDB-lite"/>
    </source>
</evidence>
<protein>
    <submittedName>
        <fullName evidence="2">Uncharacterized protein</fullName>
    </submittedName>
</protein>
<feature type="region of interest" description="Disordered" evidence="1">
    <location>
        <begin position="1"/>
        <end position="29"/>
    </location>
</feature>
<evidence type="ECO:0000313" key="2">
    <source>
        <dbReference type="EMBL" id="KKT34891.1"/>
    </source>
</evidence>
<dbReference type="Proteomes" id="UP000034069">
    <property type="component" value="Unassembled WGS sequence"/>
</dbReference>
<proteinExistence type="predicted"/>
<feature type="compositionally biased region" description="Basic and acidic residues" evidence="1">
    <location>
        <begin position="1"/>
        <end position="10"/>
    </location>
</feature>
<organism evidence="2">
    <name type="scientific">Candidatus Collierbacteria bacterium GW2011_GWA1_44_12</name>
    <dbReference type="NCBI Taxonomy" id="1618376"/>
    <lineage>
        <taxon>Bacteria</taxon>
        <taxon>Candidatus Collieribacteriota</taxon>
    </lineage>
</organism>
<reference evidence="2" key="1">
    <citation type="journal article" date="2015" name="Nature">
        <title>rRNA introns, odd ribosomes, and small enigmatic genomes across a large radiation of phyla.</title>
        <authorList>
            <person name="Brown C.T."/>
            <person name="Hug L.A."/>
            <person name="Thomas B.C."/>
            <person name="Sharon I."/>
            <person name="Castelle C.J."/>
            <person name="Singh A."/>
            <person name="Wilkins M.J."/>
            <person name="Williams K.H."/>
            <person name="Banfield J.F."/>
        </authorList>
    </citation>
    <scope>NUCLEOTIDE SEQUENCE [LARGE SCALE GENOMIC DNA]</scope>
</reference>
<comment type="caution">
    <text evidence="2">The sequence shown here is derived from an EMBL/GenBank/DDBJ whole genome shotgun (WGS) entry which is preliminary data.</text>
</comment>
<dbReference type="AlphaFoldDB" id="A0A0G1GIW4"/>
<gene>
    <name evidence="2" type="ORF">UW23_C0027G0019</name>
</gene>
<feature type="compositionally biased region" description="Basic residues" evidence="1">
    <location>
        <begin position="16"/>
        <end position="29"/>
    </location>
</feature>